<dbReference type="InterPro" id="IPR050390">
    <property type="entry name" value="C5-Methyltransferase"/>
</dbReference>
<dbReference type="InterPro" id="IPR018117">
    <property type="entry name" value="C5_DNA_meth_AS"/>
</dbReference>
<dbReference type="PROSITE" id="PS51679">
    <property type="entry name" value="SAM_MT_C5"/>
    <property type="match status" value="1"/>
</dbReference>
<keyword evidence="5 8" id="KW-0949">S-adenosyl-L-methionine</keyword>
<reference evidence="11 12" key="1">
    <citation type="submission" date="2014-02" db="EMBL/GenBank/DDBJ databases">
        <title>The genome sequence of Colletotrichum simmondsii CBS122122.</title>
        <authorList>
            <person name="Baroncelli R."/>
            <person name="Thon M.R."/>
        </authorList>
    </citation>
    <scope>NUCLEOTIDE SEQUENCE [LARGE SCALE GENOMIC DNA]</scope>
    <source>
        <strain evidence="11 12">CBS122122</strain>
    </source>
</reference>
<comment type="caution">
    <text evidence="11">The sequence shown here is derived from an EMBL/GenBank/DDBJ whole genome shotgun (WGS) entry which is preliminary data.</text>
</comment>
<comment type="subcellular location">
    <subcellularLocation>
        <location evidence="1">Nucleus</location>
    </subcellularLocation>
</comment>
<evidence type="ECO:0000256" key="5">
    <source>
        <dbReference type="ARBA" id="ARBA00022691"/>
    </source>
</evidence>
<sequence>MPSRYNITLNDRAYFTLARDYFAGLTLTTPAQEEEEGMGDLVGGLPYDWEEDPDLLADPLLTPYENNEVNEAWELEQANDISEFEDRVPSQALGAAAAPAPFVDDEPTPPASGSPMLVDAVPEAPLQEQPVFDEDGKKIGTILPAMISTPRRNISVDIPSSTLTRPASLYQGEELRPSEREWVAVRSLLQEVQQDSDDGEQQEDFIEFEIDDFAVYIDATVPGGNMKLYKEKRYPCEMRPLQHLSIQTACTQMYVDGVLSAGDKRFFVRQIPFDELPIGNYGASEATVGSEVWIRSKLNVAIADKKGPDVYYRLGSPALEYRRYHVGFVWVADLAKHVVDYLSVAIEQGRSVTFRDFRSDFSRWLTDTHGHSDAFSKWRRQYSGEDFCTAIVPNVEFIYKEAYGVLGHRKATSIYLWREIREFTAIDDSQKKILRAAGSDAYTPQTSPSPAPKTRQPADIPRTVVTPYINGLFHHLPCGPMMEATSPSASVEKLRRGVIRGMSLEEASRIHTAAKHIVEKTGQEVRVGDVISTHRDDNEDHWVREAATGFNDVDCWFGLVQKVHNVHNSRQKSFDVIWIYTPTHTLCGTMRYPWNNELFLSDHCTCGDAAVGKIKEDEVLAVHKVDWGGSSGTDAEFFCRQAYLHEERKWITFREQHLRCPHRHDTPDFPYLVGDTLLVTLHSDEATVEPCELANLPDADGVATFRRLERRHRLQPDLNVSPNEIVYTDDKFTLGQRNIHGRCLVRVFSPDEKIPPPYDRNGVGNAFYITKRWRDGVMVPIIEDAPISLRQGFDPRKQFDKLRGFDLFCGGGNFGRGLEEGGAIEMKWANDINIKAIHTYMANTTTDTVHPFAGSIDDLQRLALQGQFCERVPEIGMVDFVSGGSPCPGFSRLTIDKATPEQRKNQSLVAAFASFIDTYRPRYGLLENVMEILQPKGRRGEDVFSQLICALVGLGYQAEVFLLDAWNYGSPQSRSRIFLCFAAPGLALPDMPLHSHSHYTAKIRSRGLGWIPNGNSMVDRLIMPTPFKFVSAKEATADLPNIMDGKADCCIKFPDHRVAVGVTKGLRTQMSVIPMHPHGMNFRKTWNKGKGVMTVAERSLFPEKGERVNELISNSWGRALPGKVMPTITTTLTPTDARVGFIMHWEQDRVLTIMEARRAQGFRDHEVLLGTPKDQWKVVGNSVARGVSLALGLSFRQAWLGSLVDGDEVAPKVHIAQDVSDGVQMMDTPPLAESRTSISGSASPASSSSRAAPAKRPLGSTLLVERFTSKMMKSSRTQTSSGSRTTVEVEDEVQAEVTTSLVTSDIEIIEID</sequence>
<dbReference type="OrthoDB" id="5376140at2759"/>
<dbReference type="InterPro" id="IPR029063">
    <property type="entry name" value="SAM-dependent_MTases_sf"/>
</dbReference>
<dbReference type="InterPro" id="IPR057215">
    <property type="entry name" value="DUF7893"/>
</dbReference>
<dbReference type="GO" id="GO:0044027">
    <property type="term" value="P:negative regulation of gene expression via chromosomal CpG island methylation"/>
    <property type="evidence" value="ECO:0007669"/>
    <property type="project" value="TreeGrafter"/>
</dbReference>
<comment type="similarity">
    <text evidence="8">Belongs to the class I-like SAM-binding methyltransferase superfamily. C5-methyltransferase family.</text>
</comment>
<evidence type="ECO:0000313" key="11">
    <source>
        <dbReference type="EMBL" id="KXH50054.1"/>
    </source>
</evidence>
<dbReference type="GO" id="GO:0003677">
    <property type="term" value="F:DNA binding"/>
    <property type="evidence" value="ECO:0007669"/>
    <property type="project" value="UniProtKB-KW"/>
</dbReference>
<name>A0A135TPJ5_9PEZI</name>
<dbReference type="InterPro" id="IPR001025">
    <property type="entry name" value="BAH_dom"/>
</dbReference>
<dbReference type="GO" id="GO:0003682">
    <property type="term" value="F:chromatin binding"/>
    <property type="evidence" value="ECO:0007669"/>
    <property type="project" value="InterPro"/>
</dbReference>
<evidence type="ECO:0000313" key="12">
    <source>
        <dbReference type="Proteomes" id="UP000070328"/>
    </source>
</evidence>
<feature type="region of interest" description="Disordered" evidence="9">
    <location>
        <begin position="1269"/>
        <end position="1291"/>
    </location>
</feature>
<gene>
    <name evidence="11" type="ORF">CSIM01_07312</name>
</gene>
<dbReference type="GO" id="GO:0032259">
    <property type="term" value="P:methylation"/>
    <property type="evidence" value="ECO:0007669"/>
    <property type="project" value="UniProtKB-KW"/>
</dbReference>
<evidence type="ECO:0000256" key="1">
    <source>
        <dbReference type="ARBA" id="ARBA00004123"/>
    </source>
</evidence>
<evidence type="ECO:0000256" key="3">
    <source>
        <dbReference type="ARBA" id="ARBA00022603"/>
    </source>
</evidence>
<dbReference type="Gene3D" id="3.90.120.10">
    <property type="entry name" value="DNA Methylase, subunit A, domain 2"/>
    <property type="match status" value="1"/>
</dbReference>
<feature type="domain" description="BAH" evidence="10">
    <location>
        <begin position="523"/>
        <end position="654"/>
    </location>
</feature>
<evidence type="ECO:0000259" key="10">
    <source>
        <dbReference type="PROSITE" id="PS51038"/>
    </source>
</evidence>
<dbReference type="PRINTS" id="PR00105">
    <property type="entry name" value="C5METTRFRASE"/>
</dbReference>
<dbReference type="Gene3D" id="2.30.30.490">
    <property type="match status" value="1"/>
</dbReference>
<dbReference type="Gene3D" id="3.40.50.150">
    <property type="entry name" value="Vaccinia Virus protein VP39"/>
    <property type="match status" value="1"/>
</dbReference>
<keyword evidence="7" id="KW-0539">Nucleus</keyword>
<keyword evidence="4 8" id="KW-0808">Transferase</keyword>
<evidence type="ECO:0000256" key="8">
    <source>
        <dbReference type="PROSITE-ProRule" id="PRU01016"/>
    </source>
</evidence>
<feature type="region of interest" description="Disordered" evidence="9">
    <location>
        <begin position="1220"/>
        <end position="1255"/>
    </location>
</feature>
<dbReference type="CDD" id="cd04712">
    <property type="entry name" value="BAH_DCM_I"/>
    <property type="match status" value="1"/>
</dbReference>
<accession>A0A135TPJ5</accession>
<keyword evidence="3 8" id="KW-0489">Methyltransferase</keyword>
<organism evidence="11 12">
    <name type="scientific">Colletotrichum simmondsii</name>
    <dbReference type="NCBI Taxonomy" id="703756"/>
    <lineage>
        <taxon>Eukaryota</taxon>
        <taxon>Fungi</taxon>
        <taxon>Dikarya</taxon>
        <taxon>Ascomycota</taxon>
        <taxon>Pezizomycotina</taxon>
        <taxon>Sordariomycetes</taxon>
        <taxon>Hypocreomycetidae</taxon>
        <taxon>Glomerellales</taxon>
        <taxon>Glomerellaceae</taxon>
        <taxon>Colletotrichum</taxon>
        <taxon>Colletotrichum acutatum species complex</taxon>
    </lineage>
</organism>
<evidence type="ECO:0000256" key="2">
    <source>
        <dbReference type="ARBA" id="ARBA00011975"/>
    </source>
</evidence>
<feature type="compositionally biased region" description="Low complexity" evidence="9">
    <location>
        <begin position="1234"/>
        <end position="1255"/>
    </location>
</feature>
<keyword evidence="6" id="KW-0238">DNA-binding</keyword>
<dbReference type="GO" id="GO:0005634">
    <property type="term" value="C:nucleus"/>
    <property type="evidence" value="ECO:0007669"/>
    <property type="project" value="UniProtKB-SubCell"/>
</dbReference>
<protein>
    <recommendedName>
        <fullName evidence="2">DNA (cytosine-5-)-methyltransferase</fullName>
        <ecNumber evidence="2">2.1.1.37</ecNumber>
    </recommendedName>
</protein>
<evidence type="ECO:0000256" key="9">
    <source>
        <dbReference type="SAM" id="MobiDB-lite"/>
    </source>
</evidence>
<dbReference type="EMBL" id="JFBX01000102">
    <property type="protein sequence ID" value="KXH50054.1"/>
    <property type="molecule type" value="Genomic_DNA"/>
</dbReference>
<dbReference type="SUPFAM" id="SSF53335">
    <property type="entry name" value="S-adenosyl-L-methionine-dependent methyltransferases"/>
    <property type="match status" value="1"/>
</dbReference>
<dbReference type="Pfam" id="PF00145">
    <property type="entry name" value="DNA_methylase"/>
    <property type="match status" value="1"/>
</dbReference>
<feature type="region of interest" description="Disordered" evidence="9">
    <location>
        <begin position="438"/>
        <end position="458"/>
    </location>
</feature>
<feature type="active site" evidence="8">
    <location>
        <position position="887"/>
    </location>
</feature>
<dbReference type="Proteomes" id="UP000070328">
    <property type="component" value="Unassembled WGS sequence"/>
</dbReference>
<dbReference type="InterPro" id="IPR043151">
    <property type="entry name" value="BAH_sf"/>
</dbReference>
<proteinExistence type="inferred from homology"/>
<dbReference type="PANTHER" id="PTHR10629">
    <property type="entry name" value="CYTOSINE-SPECIFIC METHYLTRANSFERASE"/>
    <property type="match status" value="1"/>
</dbReference>
<dbReference type="InterPro" id="IPR001525">
    <property type="entry name" value="C5_MeTfrase"/>
</dbReference>
<dbReference type="PROSITE" id="PS51038">
    <property type="entry name" value="BAH"/>
    <property type="match status" value="1"/>
</dbReference>
<evidence type="ECO:0000256" key="7">
    <source>
        <dbReference type="ARBA" id="ARBA00023242"/>
    </source>
</evidence>
<dbReference type="GO" id="GO:0003886">
    <property type="term" value="F:DNA (cytosine-5-)-methyltransferase activity"/>
    <property type="evidence" value="ECO:0007669"/>
    <property type="project" value="UniProtKB-EC"/>
</dbReference>
<evidence type="ECO:0000256" key="4">
    <source>
        <dbReference type="ARBA" id="ARBA00022679"/>
    </source>
</evidence>
<dbReference type="PROSITE" id="PS00094">
    <property type="entry name" value="C5_MTASE_1"/>
    <property type="match status" value="1"/>
</dbReference>
<dbReference type="PANTHER" id="PTHR10629:SF54">
    <property type="entry name" value="DNA METHYLTRANSFERASE DIM-2"/>
    <property type="match status" value="1"/>
</dbReference>
<dbReference type="Pfam" id="PF25423">
    <property type="entry name" value="DUF7893"/>
    <property type="match status" value="1"/>
</dbReference>
<keyword evidence="12" id="KW-1185">Reference proteome</keyword>
<feature type="compositionally biased region" description="Low complexity" evidence="9">
    <location>
        <begin position="1274"/>
        <end position="1286"/>
    </location>
</feature>
<dbReference type="EC" id="2.1.1.37" evidence="2"/>
<evidence type="ECO:0000256" key="6">
    <source>
        <dbReference type="ARBA" id="ARBA00023125"/>
    </source>
</evidence>